<dbReference type="Pfam" id="PF00512">
    <property type="entry name" value="HisKA"/>
    <property type="match status" value="1"/>
</dbReference>
<dbReference type="Gene3D" id="1.10.287.130">
    <property type="match status" value="1"/>
</dbReference>
<dbReference type="FunFam" id="1.10.287.130:FF:000001">
    <property type="entry name" value="Two-component sensor histidine kinase"/>
    <property type="match status" value="1"/>
</dbReference>
<keyword evidence="15" id="KW-1185">Reference proteome</keyword>
<dbReference type="SUPFAM" id="SSF55874">
    <property type="entry name" value="ATPase domain of HSP90 chaperone/DNA topoisomerase II/histidine kinase"/>
    <property type="match status" value="1"/>
</dbReference>
<dbReference type="AlphaFoldDB" id="A0A1C0AAK8"/>
<dbReference type="Proteomes" id="UP000093514">
    <property type="component" value="Unassembled WGS sequence"/>
</dbReference>
<evidence type="ECO:0000256" key="6">
    <source>
        <dbReference type="ARBA" id="ARBA00022741"/>
    </source>
</evidence>
<evidence type="ECO:0000256" key="9">
    <source>
        <dbReference type="ARBA" id="ARBA00023012"/>
    </source>
</evidence>
<dbReference type="InterPro" id="IPR003660">
    <property type="entry name" value="HAMP_dom"/>
</dbReference>
<dbReference type="PANTHER" id="PTHR42878">
    <property type="entry name" value="TWO-COMPONENT HISTIDINE KINASE"/>
    <property type="match status" value="1"/>
</dbReference>
<dbReference type="SMART" id="SM00388">
    <property type="entry name" value="HisKA"/>
    <property type="match status" value="1"/>
</dbReference>
<evidence type="ECO:0000256" key="8">
    <source>
        <dbReference type="ARBA" id="ARBA00022840"/>
    </source>
</evidence>
<dbReference type="GO" id="GO:0016020">
    <property type="term" value="C:membrane"/>
    <property type="evidence" value="ECO:0007669"/>
    <property type="project" value="UniProtKB-SubCell"/>
</dbReference>
<dbReference type="InterPro" id="IPR005467">
    <property type="entry name" value="His_kinase_dom"/>
</dbReference>
<evidence type="ECO:0000259" key="12">
    <source>
        <dbReference type="PROSITE" id="PS50109"/>
    </source>
</evidence>
<dbReference type="InterPro" id="IPR036890">
    <property type="entry name" value="HATPase_C_sf"/>
</dbReference>
<evidence type="ECO:0000256" key="5">
    <source>
        <dbReference type="ARBA" id="ARBA00022679"/>
    </source>
</evidence>
<dbReference type="EC" id="2.7.13.3" evidence="3"/>
<keyword evidence="9" id="KW-0902">Two-component regulatory system</keyword>
<dbReference type="PRINTS" id="PR00344">
    <property type="entry name" value="BCTRLSENSOR"/>
</dbReference>
<keyword evidence="7 14" id="KW-0418">Kinase</keyword>
<comment type="catalytic activity">
    <reaction evidence="1">
        <text>ATP + protein L-histidine = ADP + protein N-phospho-L-histidine.</text>
        <dbReference type="EC" id="2.7.13.3"/>
    </reaction>
</comment>
<gene>
    <name evidence="14" type="ORF">U472_07670</name>
</gene>
<evidence type="ECO:0000256" key="4">
    <source>
        <dbReference type="ARBA" id="ARBA00022553"/>
    </source>
</evidence>
<accession>A0A1C0AAK8</accession>
<keyword evidence="11" id="KW-0175">Coiled coil</keyword>
<reference evidence="15" key="1">
    <citation type="submission" date="2016-07" db="EMBL/GenBank/DDBJ databases">
        <authorList>
            <person name="Florea S."/>
            <person name="Webb J.S."/>
            <person name="Jaromczyk J."/>
            <person name="Schardl C.L."/>
        </authorList>
    </citation>
    <scope>NUCLEOTIDE SEQUENCE [LARGE SCALE GENOMIC DNA]</scope>
    <source>
        <strain evidence="15">Z6</strain>
    </source>
</reference>
<comment type="subcellular location">
    <subcellularLocation>
        <location evidence="2">Membrane</location>
    </subcellularLocation>
</comment>
<protein>
    <recommendedName>
        <fullName evidence="3">histidine kinase</fullName>
        <ecNumber evidence="3">2.7.13.3</ecNumber>
    </recommendedName>
</protein>
<keyword evidence="4" id="KW-0597">Phosphoprotein</keyword>
<keyword evidence="5" id="KW-0808">Transferase</keyword>
<dbReference type="SMART" id="SM00387">
    <property type="entry name" value="HATPase_c"/>
    <property type="match status" value="1"/>
</dbReference>
<dbReference type="InterPro" id="IPR004358">
    <property type="entry name" value="Sig_transdc_His_kin-like_C"/>
</dbReference>
<evidence type="ECO:0000313" key="15">
    <source>
        <dbReference type="Proteomes" id="UP000093514"/>
    </source>
</evidence>
<dbReference type="OrthoDB" id="9813151at2"/>
<dbReference type="Pfam" id="PF02518">
    <property type="entry name" value="HATPase_c"/>
    <property type="match status" value="1"/>
</dbReference>
<evidence type="ECO:0000256" key="7">
    <source>
        <dbReference type="ARBA" id="ARBA00022777"/>
    </source>
</evidence>
<dbReference type="RefSeq" id="WP_068717101.1">
    <property type="nucleotide sequence ID" value="NZ_LWDV01000008.1"/>
</dbReference>
<keyword evidence="10" id="KW-0472">Membrane</keyword>
<keyword evidence="6" id="KW-0547">Nucleotide-binding</keyword>
<feature type="coiled-coil region" evidence="11">
    <location>
        <begin position="231"/>
        <end position="258"/>
    </location>
</feature>
<evidence type="ECO:0000259" key="13">
    <source>
        <dbReference type="PROSITE" id="PS50885"/>
    </source>
</evidence>
<dbReference type="InterPro" id="IPR036097">
    <property type="entry name" value="HisK_dim/P_sf"/>
</dbReference>
<dbReference type="InterPro" id="IPR003661">
    <property type="entry name" value="HisK_dim/P_dom"/>
</dbReference>
<dbReference type="PANTHER" id="PTHR42878:SF7">
    <property type="entry name" value="SENSOR HISTIDINE KINASE GLRK"/>
    <property type="match status" value="1"/>
</dbReference>
<dbReference type="EMBL" id="LWDV01000008">
    <property type="protein sequence ID" value="OCL27330.1"/>
    <property type="molecule type" value="Genomic_DNA"/>
</dbReference>
<dbReference type="GO" id="GO:0007234">
    <property type="term" value="P:osmosensory signaling via phosphorelay pathway"/>
    <property type="evidence" value="ECO:0007669"/>
    <property type="project" value="TreeGrafter"/>
</dbReference>
<dbReference type="SMART" id="SM00304">
    <property type="entry name" value="HAMP"/>
    <property type="match status" value="1"/>
</dbReference>
<dbReference type="PROSITE" id="PS50885">
    <property type="entry name" value="HAMP"/>
    <property type="match status" value="1"/>
</dbReference>
<evidence type="ECO:0000256" key="3">
    <source>
        <dbReference type="ARBA" id="ARBA00012438"/>
    </source>
</evidence>
<organism evidence="14 15">
    <name type="scientific">Orenia metallireducens</name>
    <dbReference type="NCBI Taxonomy" id="1413210"/>
    <lineage>
        <taxon>Bacteria</taxon>
        <taxon>Bacillati</taxon>
        <taxon>Bacillota</taxon>
        <taxon>Clostridia</taxon>
        <taxon>Halanaerobiales</taxon>
        <taxon>Halobacteroidaceae</taxon>
        <taxon>Orenia</taxon>
    </lineage>
</organism>
<dbReference type="FunFam" id="3.30.565.10:FF:000006">
    <property type="entry name" value="Sensor histidine kinase WalK"/>
    <property type="match status" value="1"/>
</dbReference>
<evidence type="ECO:0000256" key="2">
    <source>
        <dbReference type="ARBA" id="ARBA00004370"/>
    </source>
</evidence>
<dbReference type="PROSITE" id="PS50109">
    <property type="entry name" value="HIS_KIN"/>
    <property type="match status" value="1"/>
</dbReference>
<dbReference type="Gene3D" id="3.30.450.20">
    <property type="entry name" value="PAS domain"/>
    <property type="match status" value="1"/>
</dbReference>
<dbReference type="CDD" id="cd06225">
    <property type="entry name" value="HAMP"/>
    <property type="match status" value="1"/>
</dbReference>
<dbReference type="GO" id="GO:0030295">
    <property type="term" value="F:protein kinase activator activity"/>
    <property type="evidence" value="ECO:0007669"/>
    <property type="project" value="TreeGrafter"/>
</dbReference>
<dbReference type="SUPFAM" id="SSF47384">
    <property type="entry name" value="Homodimeric domain of signal transducing histidine kinase"/>
    <property type="match status" value="1"/>
</dbReference>
<comment type="caution">
    <text evidence="14">The sequence shown here is derived from an EMBL/GenBank/DDBJ whole genome shotgun (WGS) entry which is preliminary data.</text>
</comment>
<dbReference type="Gene3D" id="6.10.340.10">
    <property type="match status" value="1"/>
</dbReference>
<dbReference type="Pfam" id="PF00672">
    <property type="entry name" value="HAMP"/>
    <property type="match status" value="1"/>
</dbReference>
<keyword evidence="8" id="KW-0067">ATP-binding</keyword>
<sequence length="480" mass="55013">MKLSRGIDTISGKLMIRFTIIILVTLFILAISLSYLFQNYYYGSTEKKFIDQGNKIAKLVQRSLYEGNYDETLFFLRDSQRFFEGNVWIVDSKGLILVTTQQKELQGVRLNKNEVKQVFQGKIVKKRGFSYYFGEPVLFVAVPINFAEKVVGAVFVYSPLAGIGSTLNDLRRLIVYAALIAIFLTLILSFTLSKSFSRPLKRMQRISLNMAHGDFDERVMIESEDEVGQLAQSFNYLADKLQETIASLQEKEEQQRRFVADVSHELRTPLTSIQGFVKALRDGVYESEQDKDEYYQIILSEVKRLIRLVNDLLDLSQIELGQIKMELETLDLKEIIKNSIRNLMPKIKEKNLRIVIDLSDDLPPVFADRDRVEQVLINLISNAIDFTPQGERIKVVSRREDDEVLVMIKDTGPGIPAEEINNIWNRFHKVDKARTRDRGGTGLGLSIVREIIRHHQGEVWVESEVGKGSTFVFSLLVADK</sequence>
<evidence type="ECO:0000313" key="14">
    <source>
        <dbReference type="EMBL" id="OCL27330.1"/>
    </source>
</evidence>
<evidence type="ECO:0000256" key="10">
    <source>
        <dbReference type="ARBA" id="ARBA00023136"/>
    </source>
</evidence>
<dbReference type="GO" id="GO:0000156">
    <property type="term" value="F:phosphorelay response regulator activity"/>
    <property type="evidence" value="ECO:0007669"/>
    <property type="project" value="TreeGrafter"/>
</dbReference>
<proteinExistence type="predicted"/>
<reference evidence="14 15" key="2">
    <citation type="submission" date="2016-08" db="EMBL/GenBank/DDBJ databases">
        <title>Orenia metallireducens sp. nov. strain Z6, a Novel Metal-reducing Firmicute from the Deep Subsurface.</title>
        <authorList>
            <person name="Maxim B.I."/>
            <person name="Kenneth K."/>
            <person name="Flynn T.M."/>
            <person name="Oloughlin E.J."/>
            <person name="Locke R.A."/>
            <person name="Weber J.R."/>
            <person name="Egan S.M."/>
            <person name="Mackie R.I."/>
            <person name="Cann I.K."/>
        </authorList>
    </citation>
    <scope>NUCLEOTIDE SEQUENCE [LARGE SCALE GENOMIC DNA]</scope>
    <source>
        <strain evidence="14 15">Z6</strain>
    </source>
</reference>
<evidence type="ECO:0000256" key="1">
    <source>
        <dbReference type="ARBA" id="ARBA00000085"/>
    </source>
</evidence>
<name>A0A1C0AAK8_9FIRM</name>
<dbReference type="SUPFAM" id="SSF158472">
    <property type="entry name" value="HAMP domain-like"/>
    <property type="match status" value="1"/>
</dbReference>
<dbReference type="CDD" id="cd00075">
    <property type="entry name" value="HATPase"/>
    <property type="match status" value="1"/>
</dbReference>
<evidence type="ECO:0000256" key="11">
    <source>
        <dbReference type="SAM" id="Coils"/>
    </source>
</evidence>
<dbReference type="InterPro" id="IPR050351">
    <property type="entry name" value="BphY/WalK/GraS-like"/>
</dbReference>
<dbReference type="CDD" id="cd00082">
    <property type="entry name" value="HisKA"/>
    <property type="match status" value="1"/>
</dbReference>
<dbReference type="InterPro" id="IPR003594">
    <property type="entry name" value="HATPase_dom"/>
</dbReference>
<dbReference type="Gene3D" id="3.30.565.10">
    <property type="entry name" value="Histidine kinase-like ATPase, C-terminal domain"/>
    <property type="match status" value="1"/>
</dbReference>
<dbReference type="GO" id="GO:0000155">
    <property type="term" value="F:phosphorelay sensor kinase activity"/>
    <property type="evidence" value="ECO:0007669"/>
    <property type="project" value="InterPro"/>
</dbReference>
<feature type="domain" description="Histidine kinase" evidence="12">
    <location>
        <begin position="261"/>
        <end position="479"/>
    </location>
</feature>
<feature type="domain" description="HAMP" evidence="13">
    <location>
        <begin position="194"/>
        <end position="246"/>
    </location>
</feature>